<dbReference type="RefSeq" id="WP_102925576.1">
    <property type="nucleotide sequence ID" value="NZ_LJSN01000003.1"/>
</dbReference>
<dbReference type="Proteomes" id="UP000236047">
    <property type="component" value="Unassembled WGS sequence"/>
</dbReference>
<organism evidence="1 2">
    <name type="scientific">Streptomyces noursei</name>
    <name type="common">Streptomyces albulus</name>
    <dbReference type="NCBI Taxonomy" id="1971"/>
    <lineage>
        <taxon>Bacteria</taxon>
        <taxon>Bacillati</taxon>
        <taxon>Actinomycetota</taxon>
        <taxon>Actinomycetes</taxon>
        <taxon>Kitasatosporales</taxon>
        <taxon>Streptomycetaceae</taxon>
        <taxon>Streptomyces</taxon>
    </lineage>
</organism>
<proteinExistence type="predicted"/>
<dbReference type="InterPro" id="IPR011990">
    <property type="entry name" value="TPR-like_helical_dom_sf"/>
</dbReference>
<dbReference type="AlphaFoldDB" id="A0A2N8PAN9"/>
<reference evidence="2" key="1">
    <citation type="submission" date="2015-09" db="EMBL/GenBank/DDBJ databases">
        <authorList>
            <person name="Graham D.E."/>
            <person name="Mahan K.M."/>
            <person name="Klingeman D.M."/>
            <person name="Fida T."/>
            <person name="Giannone R.J."/>
            <person name="Hettich R.L."/>
            <person name="Parry R.J."/>
            <person name="Spain J.C."/>
        </authorList>
    </citation>
    <scope>NUCLEOTIDE SEQUENCE [LARGE SCALE GENOMIC DNA]</scope>
    <source>
        <strain evidence="2">JCM 4701</strain>
    </source>
</reference>
<gene>
    <name evidence="1" type="ORF">AOB60_28530</name>
</gene>
<protein>
    <submittedName>
        <fullName evidence="1">Uncharacterized protein</fullName>
    </submittedName>
</protein>
<dbReference type="EMBL" id="LJSN01000003">
    <property type="protein sequence ID" value="PNE38089.1"/>
    <property type="molecule type" value="Genomic_DNA"/>
</dbReference>
<sequence length="244" mass="25400">MTAHVPPAGADTTADLASDALARARAAGDRRAEARALCDLGAALTRAGRAGEGRYLCRRAAGLAAEVGDRPAEEAAFGALGHNLAELDALGERWRAVLLEGGDETGFFASPAAARSDASYATGGRPDDAPARLTGVPVVELACGFVAVKFLGPFVESFAGKLGERLGESTVTATGRLRLLWHRRSGRRDLDVLTPGERTTLVLPDDFDDAARLAAIDLDLGADGVRGAELHWDADAGTWSPVNT</sequence>
<evidence type="ECO:0000313" key="1">
    <source>
        <dbReference type="EMBL" id="PNE38089.1"/>
    </source>
</evidence>
<accession>A0A2N8PAN9</accession>
<evidence type="ECO:0000313" key="2">
    <source>
        <dbReference type="Proteomes" id="UP000236047"/>
    </source>
</evidence>
<comment type="caution">
    <text evidence="1">The sequence shown here is derived from an EMBL/GenBank/DDBJ whole genome shotgun (WGS) entry which is preliminary data.</text>
</comment>
<name>A0A2N8PAN9_STRNR</name>
<keyword evidence="2" id="KW-1185">Reference proteome</keyword>
<dbReference type="Gene3D" id="1.25.40.10">
    <property type="entry name" value="Tetratricopeptide repeat domain"/>
    <property type="match status" value="1"/>
</dbReference>